<evidence type="ECO:0000313" key="1">
    <source>
        <dbReference type="EMBL" id="CAD1557331.1"/>
    </source>
</evidence>
<proteinExistence type="predicted"/>
<gene>
    <name evidence="1" type="ORF">BBRV_LOCUS65749</name>
</gene>
<reference evidence="1" key="1">
    <citation type="submission" date="2020-07" db="EMBL/GenBank/DDBJ databases">
        <authorList>
            <person name="Ferguson B K."/>
        </authorList>
    </citation>
    <scope>NUCLEOTIDE SEQUENCE</scope>
    <source>
        <strain evidence="1">L06</strain>
    </source>
</reference>
<name>A0A6V7JYY4_9HYME</name>
<organism evidence="1">
    <name type="scientific">Bracon brevicornis</name>
    <dbReference type="NCBI Taxonomy" id="1563983"/>
    <lineage>
        <taxon>Eukaryota</taxon>
        <taxon>Metazoa</taxon>
        <taxon>Ecdysozoa</taxon>
        <taxon>Arthropoda</taxon>
        <taxon>Hexapoda</taxon>
        <taxon>Insecta</taxon>
        <taxon>Pterygota</taxon>
        <taxon>Neoptera</taxon>
        <taxon>Endopterygota</taxon>
        <taxon>Hymenoptera</taxon>
        <taxon>Apocrita</taxon>
        <taxon>Ichneumonoidea</taxon>
        <taxon>Braconidae</taxon>
        <taxon>Braconinae</taxon>
        <taxon>Bracon</taxon>
    </lineage>
</organism>
<protein>
    <submittedName>
        <fullName evidence="1">Uncharacterized protein</fullName>
    </submittedName>
</protein>
<dbReference type="EMBL" id="CADCXW020000021">
    <property type="protein sequence ID" value="CAD1557331.1"/>
    <property type="molecule type" value="Genomic_DNA"/>
</dbReference>
<dbReference type="AlphaFoldDB" id="A0A6V7JYY4"/>
<sequence length="89" mass="9851">MLGISGGPVSDQYWNVTPGQCSMPRLGPKLVASRGPALRGYWYRKWSNGGTKTGMNFGPLLDPAINWFQYSGKPDITGIEFRIIKECDV</sequence>
<accession>A0A6V7JYY4</accession>